<accession>A0AAD4DJS9</accession>
<organism evidence="1 2">
    <name type="scientific">Linnemannia exigua</name>
    <dbReference type="NCBI Taxonomy" id="604196"/>
    <lineage>
        <taxon>Eukaryota</taxon>
        <taxon>Fungi</taxon>
        <taxon>Fungi incertae sedis</taxon>
        <taxon>Mucoromycota</taxon>
        <taxon>Mortierellomycotina</taxon>
        <taxon>Mortierellomycetes</taxon>
        <taxon>Mortierellales</taxon>
        <taxon>Mortierellaceae</taxon>
        <taxon>Linnemannia</taxon>
    </lineage>
</organism>
<comment type="caution">
    <text evidence="1">The sequence shown here is derived from an EMBL/GenBank/DDBJ whole genome shotgun (WGS) entry which is preliminary data.</text>
</comment>
<gene>
    <name evidence="1" type="ORF">BGZ95_003217</name>
</gene>
<reference evidence="1" key="1">
    <citation type="journal article" date="2020" name="Fungal Divers.">
        <title>Resolving the Mortierellaceae phylogeny through synthesis of multi-gene phylogenetics and phylogenomics.</title>
        <authorList>
            <person name="Vandepol N."/>
            <person name="Liber J."/>
            <person name="Desiro A."/>
            <person name="Na H."/>
            <person name="Kennedy M."/>
            <person name="Barry K."/>
            <person name="Grigoriev I.V."/>
            <person name="Miller A.N."/>
            <person name="O'Donnell K."/>
            <person name="Stajich J.E."/>
            <person name="Bonito G."/>
        </authorList>
    </citation>
    <scope>NUCLEOTIDE SEQUENCE</scope>
    <source>
        <strain evidence="1">NRRL 28262</strain>
    </source>
</reference>
<keyword evidence="2" id="KW-1185">Reference proteome</keyword>
<dbReference type="AlphaFoldDB" id="A0AAD4DJS9"/>
<name>A0AAD4DJS9_9FUNG</name>
<proteinExistence type="predicted"/>
<dbReference type="EMBL" id="JAAAIL010000172">
    <property type="protein sequence ID" value="KAG0278773.1"/>
    <property type="molecule type" value="Genomic_DNA"/>
</dbReference>
<evidence type="ECO:0000313" key="2">
    <source>
        <dbReference type="Proteomes" id="UP001194580"/>
    </source>
</evidence>
<dbReference type="Proteomes" id="UP001194580">
    <property type="component" value="Unassembled WGS sequence"/>
</dbReference>
<protein>
    <submittedName>
        <fullName evidence="1">Uncharacterized protein</fullName>
    </submittedName>
</protein>
<sequence length="241" mass="27006">MYEVDPNNHEELEGALPPVYVKPSKSRPAEASIYRQHSNIKFRLPDIFGPKTVDDFQKDVAAAIARQDSELQEDLTPNLMQAPHAWQLRSSHILVHLNRNISNINGQLEESAKNIKWQADELAALAHCSIYQAPDNRLHCKNLQNNRFLTHPKTLRNSLNNNISIKNTSTWRTSTSSNDGKNPRSICQPTSFELQGPKPVHPLTTTSDYQPPGRTYLGLSSLPPTVSASIALELADVWVTI</sequence>
<evidence type="ECO:0000313" key="1">
    <source>
        <dbReference type="EMBL" id="KAG0278773.1"/>
    </source>
</evidence>